<evidence type="ECO:0000256" key="8">
    <source>
        <dbReference type="ARBA" id="ARBA00023065"/>
    </source>
</evidence>
<reference evidence="18" key="1">
    <citation type="submission" date="2025-08" db="UniProtKB">
        <authorList>
            <consortium name="RefSeq"/>
        </authorList>
    </citation>
    <scope>IDENTIFICATION</scope>
</reference>
<evidence type="ECO:0000256" key="11">
    <source>
        <dbReference type="ARBA" id="ARBA00023303"/>
    </source>
</evidence>
<evidence type="ECO:0000256" key="14">
    <source>
        <dbReference type="SAM" id="Phobius"/>
    </source>
</evidence>
<evidence type="ECO:0000256" key="4">
    <source>
        <dbReference type="ARBA" id="ARBA00022475"/>
    </source>
</evidence>
<evidence type="ECO:0000259" key="16">
    <source>
        <dbReference type="Pfam" id="PF21381"/>
    </source>
</evidence>
<dbReference type="InterPro" id="IPR013122">
    <property type="entry name" value="PKD1_2_channel"/>
</dbReference>
<evidence type="ECO:0000313" key="17">
    <source>
        <dbReference type="Proteomes" id="UP000694888"/>
    </source>
</evidence>
<evidence type="ECO:0000256" key="2">
    <source>
        <dbReference type="ARBA" id="ARBA00004651"/>
    </source>
</evidence>
<feature type="transmembrane region" description="Helical" evidence="14">
    <location>
        <begin position="512"/>
        <end position="534"/>
    </location>
</feature>
<dbReference type="CDD" id="cd21050">
    <property type="entry name" value="ELD_TRPML"/>
    <property type="match status" value="1"/>
</dbReference>
<evidence type="ECO:0000256" key="3">
    <source>
        <dbReference type="ARBA" id="ARBA00022448"/>
    </source>
</evidence>
<evidence type="ECO:0000256" key="13">
    <source>
        <dbReference type="SAM" id="MobiDB-lite"/>
    </source>
</evidence>
<comment type="catalytic activity">
    <reaction evidence="12">
        <text>Ca(2+)(in) = Ca(2+)(out)</text>
        <dbReference type="Rhea" id="RHEA:29671"/>
        <dbReference type="ChEBI" id="CHEBI:29108"/>
    </reaction>
</comment>
<dbReference type="GeneID" id="101858276"/>
<dbReference type="PANTHER" id="PTHR12127:SF7">
    <property type="entry name" value="SD02261P"/>
    <property type="match status" value="1"/>
</dbReference>
<feature type="transmembrane region" description="Helical" evidence="14">
    <location>
        <begin position="588"/>
        <end position="610"/>
    </location>
</feature>
<keyword evidence="3" id="KW-0813">Transport</keyword>
<name>A0ABM0JRL6_APLCA</name>
<dbReference type="InterPro" id="IPR049134">
    <property type="entry name" value="MCLN_ECD"/>
</dbReference>
<keyword evidence="5 14" id="KW-0812">Transmembrane</keyword>
<proteinExistence type="predicted"/>
<protein>
    <submittedName>
        <fullName evidence="18">Mucolipin-3</fullName>
    </submittedName>
</protein>
<evidence type="ECO:0000259" key="15">
    <source>
        <dbReference type="Pfam" id="PF08016"/>
    </source>
</evidence>
<keyword evidence="7 14" id="KW-1133">Transmembrane helix</keyword>
<feature type="transmembrane region" description="Helical" evidence="14">
    <location>
        <begin position="656"/>
        <end position="678"/>
    </location>
</feature>
<comment type="subcellular location">
    <subcellularLocation>
        <location evidence="2">Cell membrane</location>
        <topology evidence="2">Multi-pass membrane protein</topology>
    </subcellularLocation>
    <subcellularLocation>
        <location evidence="1">Endosome membrane</location>
        <topology evidence="1">Multi-pass membrane protein</topology>
    </subcellularLocation>
</comment>
<dbReference type="Proteomes" id="UP000694888">
    <property type="component" value="Unplaced"/>
</dbReference>
<keyword evidence="6" id="KW-0967">Endosome</keyword>
<dbReference type="Pfam" id="PF08016">
    <property type="entry name" value="PKD_channel"/>
    <property type="match status" value="1"/>
</dbReference>
<evidence type="ECO:0000256" key="1">
    <source>
        <dbReference type="ARBA" id="ARBA00004337"/>
    </source>
</evidence>
<dbReference type="InterPro" id="IPR039031">
    <property type="entry name" value="Mucolipin"/>
</dbReference>
<organism evidence="17 18">
    <name type="scientific">Aplysia californica</name>
    <name type="common">California sea hare</name>
    <dbReference type="NCBI Taxonomy" id="6500"/>
    <lineage>
        <taxon>Eukaryota</taxon>
        <taxon>Metazoa</taxon>
        <taxon>Spiralia</taxon>
        <taxon>Lophotrochozoa</taxon>
        <taxon>Mollusca</taxon>
        <taxon>Gastropoda</taxon>
        <taxon>Heterobranchia</taxon>
        <taxon>Euthyneura</taxon>
        <taxon>Tectipleura</taxon>
        <taxon>Aplysiida</taxon>
        <taxon>Aplysioidea</taxon>
        <taxon>Aplysiidae</taxon>
        <taxon>Aplysia</taxon>
    </lineage>
</organism>
<evidence type="ECO:0000256" key="5">
    <source>
        <dbReference type="ARBA" id="ARBA00022692"/>
    </source>
</evidence>
<evidence type="ECO:0000256" key="12">
    <source>
        <dbReference type="ARBA" id="ARBA00036634"/>
    </source>
</evidence>
<gene>
    <name evidence="18" type="primary">LOC101858276</name>
</gene>
<keyword evidence="8" id="KW-0406">Ion transport</keyword>
<feature type="region of interest" description="Disordered" evidence="13">
    <location>
        <begin position="107"/>
        <end position="184"/>
    </location>
</feature>
<dbReference type="Gene3D" id="1.10.287.70">
    <property type="match status" value="1"/>
</dbReference>
<evidence type="ECO:0000256" key="9">
    <source>
        <dbReference type="ARBA" id="ARBA00023136"/>
    </source>
</evidence>
<evidence type="ECO:0000256" key="6">
    <source>
        <dbReference type="ARBA" id="ARBA00022753"/>
    </source>
</evidence>
<keyword evidence="4" id="KW-1003">Cell membrane</keyword>
<dbReference type="RefSeq" id="XP_005099929.2">
    <property type="nucleotide sequence ID" value="XM_005099872.3"/>
</dbReference>
<evidence type="ECO:0000256" key="10">
    <source>
        <dbReference type="ARBA" id="ARBA00023157"/>
    </source>
</evidence>
<sequence>MVCVYNLMQTSHHYIARPRSRSPSPVSFQRDSDAGQKRRTRSGHSGSVGASDGLLHVQGPTLLVGDEGEENYGSRDGARINELLHHSQPVDALVTVRGDSPDIPAVSVKELLDRSSNPKRRHSSGEMDELAGAVRNYGSINPGERGQTDGSSNTDRSDAEHNGHVPTRSASESGRPRRLSRQKSYYTPAMVDELRKRNRLYFLDPITKLKHFHGFPWKLTLQIIKVLMLTTQVVIFGAQRETMVEYFEGSDLSFKHLLLNGWDPSYETMPYPPATGQYAIYTLGDLLDHMNNVSERYYTMPNSSLASMHLYQDNVTGEVKPIELCFRANKYVEFDNGTYIVSADVLHNCTFIRPYGPIENRTYDIQKYLKEHNFSLPYDRVLEISLGFKIRTFHLNLLETHYGPTCYNVEVEILYENKARSGQLLVDLQTTRTEVTCFGKIMSPEAEDEMESLKMKYIAFDAAVIATCCLSTILCSRSLKRSNKLRMDTAKYFRLQRGRPLSFSNHLEFINMWYIIIIINDIFTCIGSALKMQLESRSFSISSENYEICSMVIGLGIFLSYVGILRYLGFFKSYNVLMLTLKTSFPHVLRFLVCAVCLYMGFLFCGWVVFSPFHIKFRKLSTASECLFSLVNGDDMFVTFSALTNNSNSIFYFHRAYLYIFISLFIYVVLSVFIAVIMDNYENLKHYYEKGFPETEIQKFMKENGEMPVSELFNHVRRDGTWQSWFFCFFPCLACLRSEPSMRKMSQDRRELLATI</sequence>
<feature type="domain" description="Polycystin cation channel PKD1/PKD2" evidence="15">
    <location>
        <begin position="538"/>
        <end position="683"/>
    </location>
</feature>
<evidence type="ECO:0000313" key="18">
    <source>
        <dbReference type="RefSeq" id="XP_005099929.2"/>
    </source>
</evidence>
<feature type="region of interest" description="Disordered" evidence="13">
    <location>
        <begin position="15"/>
        <end position="56"/>
    </location>
</feature>
<accession>A0ABM0JRL6</accession>
<keyword evidence="17" id="KW-1185">Reference proteome</keyword>
<feature type="transmembrane region" description="Helical" evidence="14">
    <location>
        <begin position="546"/>
        <end position="568"/>
    </location>
</feature>
<dbReference type="PANTHER" id="PTHR12127">
    <property type="entry name" value="MUCOLIPIN"/>
    <property type="match status" value="1"/>
</dbReference>
<dbReference type="Pfam" id="PF21381">
    <property type="entry name" value="MCLN_ECD"/>
    <property type="match status" value="1"/>
</dbReference>
<feature type="domain" description="Mucolipin extracytosolic" evidence="16">
    <location>
        <begin position="243"/>
        <end position="437"/>
    </location>
</feature>
<keyword evidence="9 14" id="KW-0472">Membrane</keyword>
<feature type="transmembrane region" description="Helical" evidence="14">
    <location>
        <begin position="458"/>
        <end position="479"/>
    </location>
</feature>
<evidence type="ECO:0000256" key="7">
    <source>
        <dbReference type="ARBA" id="ARBA00022989"/>
    </source>
</evidence>
<keyword evidence="11" id="KW-0407">Ion channel</keyword>
<keyword evidence="10" id="KW-1015">Disulfide bond</keyword>